<dbReference type="AlphaFoldDB" id="A0A0C5BEW4"/>
<name>A0A0C5BEW4_BURPE</name>
<proteinExistence type="predicted"/>
<protein>
    <submittedName>
        <fullName evidence="1">Uncharacterized protein</fullName>
    </submittedName>
</protein>
<reference evidence="1" key="1">
    <citation type="submission" date="2013-07" db="EMBL/GenBank/DDBJ databases">
        <title>Complete sequence of a native Burkholderia pseudomallei plasmid.</title>
        <authorList>
            <person name="Stone J.K."/>
            <person name="Bollig M.C."/>
            <person name="Gibbons H.S."/>
            <person name="Mayo M."/>
            <person name="Currie B.J."/>
            <person name="Keim P."/>
            <person name="Tuanyok A."/>
        </authorList>
    </citation>
    <scope>NUCLEOTIDE SEQUENCE</scope>
    <source>
        <strain evidence="1">MSHR1950</strain>
        <plasmid evidence="1">pBPSE01</plasmid>
    </source>
</reference>
<gene>
    <name evidence="1" type="ORF">pBPS060</name>
</gene>
<keyword evidence="1" id="KW-0614">Plasmid</keyword>
<accession>A0A0C5BEW4</accession>
<dbReference type="EMBL" id="KF418775">
    <property type="protein sequence ID" value="AJL34943.1"/>
    <property type="molecule type" value="Genomic_DNA"/>
</dbReference>
<evidence type="ECO:0000313" key="1">
    <source>
        <dbReference type="EMBL" id="AJL34943.1"/>
    </source>
</evidence>
<geneLocation type="plasmid" evidence="1">
    <name>pBPSE01</name>
</geneLocation>
<dbReference type="RefSeq" id="WP_254149877.1">
    <property type="nucleotide sequence ID" value="NZ_KF418775.1"/>
</dbReference>
<sequence length="97" mass="10450">MRNTGPHWFPKTVVLSGALLNPAFHPHTAGSLEVRAHVHETTSQTLHFIGGGIYSYLHHCDGRGMSILANRVLFRTLPGGVIVVFGTAPSNATNSFT</sequence>
<organism evidence="1">
    <name type="scientific">Burkholderia pseudomallei</name>
    <name type="common">Pseudomonas pseudomallei</name>
    <dbReference type="NCBI Taxonomy" id="28450"/>
    <lineage>
        <taxon>Bacteria</taxon>
        <taxon>Pseudomonadati</taxon>
        <taxon>Pseudomonadota</taxon>
        <taxon>Betaproteobacteria</taxon>
        <taxon>Burkholderiales</taxon>
        <taxon>Burkholderiaceae</taxon>
        <taxon>Burkholderia</taxon>
        <taxon>pseudomallei group</taxon>
    </lineage>
</organism>